<comment type="similarity">
    <text evidence="2">Belongs to the bacterial phospholipase C family.</text>
</comment>
<comment type="caution">
    <text evidence="11">The sequence shown here is derived from an EMBL/GenBank/DDBJ whole genome shotgun (WGS) entry which is preliminary data.</text>
</comment>
<evidence type="ECO:0000313" key="11">
    <source>
        <dbReference type="EMBL" id="GAA1684398.1"/>
    </source>
</evidence>
<evidence type="ECO:0000259" key="10">
    <source>
        <dbReference type="Pfam" id="PF05506"/>
    </source>
</evidence>
<evidence type="ECO:0000256" key="9">
    <source>
        <dbReference type="SAM" id="SignalP"/>
    </source>
</evidence>
<dbReference type="Pfam" id="PF04185">
    <property type="entry name" value="Phosphoesterase"/>
    <property type="match status" value="1"/>
</dbReference>
<organism evidence="11 12">
    <name type="scientific">Fodinicola feengrottensis</name>
    <dbReference type="NCBI Taxonomy" id="435914"/>
    <lineage>
        <taxon>Bacteria</taxon>
        <taxon>Bacillati</taxon>
        <taxon>Actinomycetota</taxon>
        <taxon>Actinomycetes</taxon>
        <taxon>Mycobacteriales</taxon>
        <taxon>Fodinicola</taxon>
    </lineage>
</organism>
<protein>
    <recommendedName>
        <fullName evidence="3">phospholipase C</fullName>
        <ecNumber evidence="3">3.1.4.3</ecNumber>
    </recommendedName>
</protein>
<dbReference type="NCBIfam" id="TIGR01409">
    <property type="entry name" value="TAT_signal_seq"/>
    <property type="match status" value="1"/>
</dbReference>
<keyword evidence="5" id="KW-0964">Secreted</keyword>
<evidence type="ECO:0000256" key="2">
    <source>
        <dbReference type="ARBA" id="ARBA00009717"/>
    </source>
</evidence>
<dbReference type="InterPro" id="IPR007312">
    <property type="entry name" value="Phosphoesterase"/>
</dbReference>
<evidence type="ECO:0000256" key="4">
    <source>
        <dbReference type="ARBA" id="ARBA00022512"/>
    </source>
</evidence>
<evidence type="ECO:0000256" key="1">
    <source>
        <dbReference type="ARBA" id="ARBA00004191"/>
    </source>
</evidence>
<dbReference type="InterPro" id="IPR019546">
    <property type="entry name" value="TAT_signal_bac_arc"/>
</dbReference>
<dbReference type="Gene3D" id="3.40.720.10">
    <property type="entry name" value="Alkaline Phosphatase, subunit A"/>
    <property type="match status" value="2"/>
</dbReference>
<keyword evidence="9" id="KW-0732">Signal</keyword>
<dbReference type="PROSITE" id="PS51318">
    <property type="entry name" value="TAT"/>
    <property type="match status" value="1"/>
</dbReference>
<feature type="signal peptide" evidence="9">
    <location>
        <begin position="1"/>
        <end position="29"/>
    </location>
</feature>
<accession>A0ABP4T9D3</accession>
<evidence type="ECO:0000256" key="8">
    <source>
        <dbReference type="ARBA" id="ARBA00048421"/>
    </source>
</evidence>
<dbReference type="InterPro" id="IPR017850">
    <property type="entry name" value="Alkaline_phosphatase_core_sf"/>
</dbReference>
<reference evidence="12" key="1">
    <citation type="journal article" date="2019" name="Int. J. Syst. Evol. Microbiol.">
        <title>The Global Catalogue of Microorganisms (GCM) 10K type strain sequencing project: providing services to taxonomists for standard genome sequencing and annotation.</title>
        <authorList>
            <consortium name="The Broad Institute Genomics Platform"/>
            <consortium name="The Broad Institute Genome Sequencing Center for Infectious Disease"/>
            <person name="Wu L."/>
            <person name="Ma J."/>
        </authorList>
    </citation>
    <scope>NUCLEOTIDE SEQUENCE [LARGE SCALE GENOMIC DNA]</scope>
    <source>
        <strain evidence="12">JCM 14718</strain>
    </source>
</reference>
<dbReference type="EMBL" id="BAAANY010000012">
    <property type="protein sequence ID" value="GAA1684398.1"/>
    <property type="molecule type" value="Genomic_DNA"/>
</dbReference>
<keyword evidence="12" id="KW-1185">Reference proteome</keyword>
<sequence length="694" mass="75639">MSRRRLLGMSAAAAGAGALGSLLPPSVHAAMAAPMQPGGLRAIDHVIVLMQENRSFDHYFGRLRGVRGFADRHPLALPGGQSAFQQPAAGRDPVLPFSLRREAEREGRPDTDIQYLGSLDHGWAGGGVAWSGGWNNGWIAAKTAATMTYYERQDIALQYELADTFTVCDAYHCSLFGPTNPNRNYLWSGKVGYEPDGIRRAVENDAYDYDHKGYSWSTYPERLEAAGVSWRVYQEFDNFTDNPLEFFLAFKNIADKVLAAAGLKYPSINAFYDELLTFSVDKQKALAAALTNGLTVLTAAERSLYDKALYRSETNSLVPRLRADIKAKKLPTVSWLVPSAVLAEHPGSSTPVGSANLIYDVLDAVASDVDTWSRTAIFLNFDENDGYFDHVPPPVPPAPVSGNSDDYYNGRPIGLGFRVPMTVISPWSIGGFVNSETFDHTSVLRFLERWTGVSEPNISPWRRTVAGDLTSAFDFRNSGRPAKLTHPGGIPAPITRWHPQPPATQALPDQEPGNRPARPLPYHPTVAIEPAAGGLTVELGNYGSRTTHFAIYSYAPTPTPPQHVDVRDRTVRPVGAVGPYQLTIQGPNRFWADAAGSTTGAAHPIAVRILPAAGRMDLQITLHNTGKRTLALALTARGYGSHKQQLALAPGQARLVSWPTSHGWYDVEITAPTDTTFTRRLTGRLEDGRPGLSG</sequence>
<feature type="domain" description="Bacterial phospholipase C C-terminal" evidence="10">
    <location>
        <begin position="516"/>
        <end position="596"/>
    </location>
</feature>
<keyword evidence="6" id="KW-0378">Hydrolase</keyword>
<feature type="domain" description="Bacterial phospholipase C C-terminal" evidence="10">
    <location>
        <begin position="616"/>
        <end position="684"/>
    </location>
</feature>
<dbReference type="Proteomes" id="UP001500618">
    <property type="component" value="Unassembled WGS sequence"/>
</dbReference>
<dbReference type="Pfam" id="PF05506">
    <property type="entry name" value="PLipase_C_C"/>
    <property type="match status" value="2"/>
</dbReference>
<keyword evidence="4" id="KW-0134">Cell wall</keyword>
<evidence type="ECO:0000256" key="6">
    <source>
        <dbReference type="ARBA" id="ARBA00022801"/>
    </source>
</evidence>
<dbReference type="InterPro" id="IPR017767">
    <property type="entry name" value="PC-PLC"/>
</dbReference>
<feature type="chain" id="PRO_5045707358" description="phospholipase C" evidence="9">
    <location>
        <begin position="30"/>
        <end position="694"/>
    </location>
</feature>
<evidence type="ECO:0000256" key="3">
    <source>
        <dbReference type="ARBA" id="ARBA00012018"/>
    </source>
</evidence>
<evidence type="ECO:0000256" key="5">
    <source>
        <dbReference type="ARBA" id="ARBA00022525"/>
    </source>
</evidence>
<dbReference type="EC" id="3.1.4.3" evidence="3"/>
<dbReference type="PANTHER" id="PTHR31956">
    <property type="entry name" value="NON-SPECIFIC PHOSPHOLIPASE C4-RELATED"/>
    <property type="match status" value="1"/>
</dbReference>
<proteinExistence type="inferred from homology"/>
<dbReference type="NCBIfam" id="TIGR03396">
    <property type="entry name" value="PC_PLC"/>
    <property type="match status" value="1"/>
</dbReference>
<dbReference type="InterPro" id="IPR006311">
    <property type="entry name" value="TAT_signal"/>
</dbReference>
<name>A0ABP4T9D3_9ACTN</name>
<dbReference type="PANTHER" id="PTHR31956:SF1">
    <property type="entry name" value="NON-SPECIFIC PHOSPHOLIPASE C1"/>
    <property type="match status" value="1"/>
</dbReference>
<evidence type="ECO:0000313" key="12">
    <source>
        <dbReference type="Proteomes" id="UP001500618"/>
    </source>
</evidence>
<gene>
    <name evidence="11" type="ORF">GCM10009765_37240</name>
</gene>
<dbReference type="InterPro" id="IPR008475">
    <property type="entry name" value="PLipase_C_C"/>
</dbReference>
<comment type="subcellular location">
    <subcellularLocation>
        <location evidence="1">Secreted</location>
        <location evidence="1">Cell wall</location>
    </subcellularLocation>
</comment>
<comment type="catalytic activity">
    <reaction evidence="8">
        <text>a 1,2-diacyl-sn-glycero-3-phosphocholine + H2O = phosphocholine + a 1,2-diacyl-sn-glycerol + H(+)</text>
        <dbReference type="Rhea" id="RHEA:10604"/>
        <dbReference type="ChEBI" id="CHEBI:15377"/>
        <dbReference type="ChEBI" id="CHEBI:15378"/>
        <dbReference type="ChEBI" id="CHEBI:17815"/>
        <dbReference type="ChEBI" id="CHEBI:57643"/>
        <dbReference type="ChEBI" id="CHEBI:295975"/>
        <dbReference type="EC" id="3.1.4.3"/>
    </reaction>
    <physiologicalReaction direction="left-to-right" evidence="8">
        <dbReference type="Rhea" id="RHEA:10605"/>
    </physiologicalReaction>
</comment>
<evidence type="ECO:0000256" key="7">
    <source>
        <dbReference type="ARBA" id="ARBA00023026"/>
    </source>
</evidence>
<keyword evidence="7" id="KW-0843">Virulence</keyword>